<feature type="transmembrane region" description="Helical" evidence="5">
    <location>
        <begin position="134"/>
        <end position="163"/>
    </location>
</feature>
<keyword evidence="2 5" id="KW-0812">Transmembrane</keyword>
<dbReference type="GO" id="GO:0016020">
    <property type="term" value="C:membrane"/>
    <property type="evidence" value="ECO:0007669"/>
    <property type="project" value="UniProtKB-SubCell"/>
</dbReference>
<keyword evidence="8" id="KW-1185">Reference proteome</keyword>
<dbReference type="OrthoDB" id="9770329at2"/>
<keyword evidence="3 5" id="KW-1133">Transmembrane helix</keyword>
<comment type="caution">
    <text evidence="7">The sequence shown here is derived from an EMBL/GenBank/DDBJ whole genome shotgun (WGS) entry which is preliminary data.</text>
</comment>
<evidence type="ECO:0000256" key="2">
    <source>
        <dbReference type="ARBA" id="ARBA00022692"/>
    </source>
</evidence>
<evidence type="ECO:0000313" key="7">
    <source>
        <dbReference type="EMBL" id="PTU75236.1"/>
    </source>
</evidence>
<evidence type="ECO:0000256" key="3">
    <source>
        <dbReference type="ARBA" id="ARBA00022989"/>
    </source>
</evidence>
<dbReference type="GO" id="GO:0016491">
    <property type="term" value="F:oxidoreductase activity"/>
    <property type="evidence" value="ECO:0007669"/>
    <property type="project" value="InterPro"/>
</dbReference>
<dbReference type="EMBL" id="QASN01000008">
    <property type="protein sequence ID" value="PTU75236.1"/>
    <property type="molecule type" value="Genomic_DNA"/>
</dbReference>
<feature type="transmembrane region" description="Helical" evidence="5">
    <location>
        <begin position="37"/>
        <end position="60"/>
    </location>
</feature>
<evidence type="ECO:0000256" key="5">
    <source>
        <dbReference type="SAM" id="Phobius"/>
    </source>
</evidence>
<keyword evidence="4 5" id="KW-0472">Membrane</keyword>
<dbReference type="PANTHER" id="PTHR11863">
    <property type="entry name" value="STEROL DESATURASE"/>
    <property type="match status" value="1"/>
</dbReference>
<dbReference type="GO" id="GO:0005506">
    <property type="term" value="F:iron ion binding"/>
    <property type="evidence" value="ECO:0007669"/>
    <property type="project" value="InterPro"/>
</dbReference>
<comment type="subcellular location">
    <subcellularLocation>
        <location evidence="1">Membrane</location>
    </subcellularLocation>
</comment>
<proteinExistence type="predicted"/>
<name>A0A2T5PBW7_9PSED</name>
<evidence type="ECO:0000259" key="6">
    <source>
        <dbReference type="Pfam" id="PF04116"/>
    </source>
</evidence>
<dbReference type="Proteomes" id="UP000244064">
    <property type="component" value="Unassembled WGS sequence"/>
</dbReference>
<sequence>MKILLSLSVPMAFLLMWLIEARWPARVYVPVRRWKLTGALFFLAVIVIASLTPLFWNWAGLTSLQVFDLAELGLWGYPLGLLLSSFIGYWWHRAEHRFDPLWRAAHQLHHSALRVDIPGAFYSHPLEVLVKSTLGILVSVVLLGLAPLAAALVSLTLALLALFQHWNIHTPRWLGWIVPRPEMHAAHHEYQIHGRNYGDLPLWDMLFGTYHNPLRFEGRVGFDAPASARLADMLLMRDVNEVAAAAPMTVPRRS</sequence>
<dbReference type="InterPro" id="IPR006694">
    <property type="entry name" value="Fatty_acid_hydroxylase"/>
</dbReference>
<evidence type="ECO:0000256" key="1">
    <source>
        <dbReference type="ARBA" id="ARBA00004370"/>
    </source>
</evidence>
<dbReference type="InterPro" id="IPR050307">
    <property type="entry name" value="Sterol_Desaturase_Related"/>
</dbReference>
<dbReference type="RefSeq" id="WP_108105963.1">
    <property type="nucleotide sequence ID" value="NZ_QASN01000008.1"/>
</dbReference>
<dbReference type="AlphaFoldDB" id="A0A2T5PBW7"/>
<reference evidence="7 8" key="1">
    <citation type="submission" date="2018-04" db="EMBL/GenBank/DDBJ databases">
        <title>Pseudomonas sp. nov., isolated from mangrove soil.</title>
        <authorList>
            <person name="Chen C."/>
        </authorList>
    </citation>
    <scope>NUCLEOTIDE SEQUENCE [LARGE SCALE GENOMIC DNA]</scope>
    <source>
        <strain evidence="7 8">TC-11</strain>
    </source>
</reference>
<evidence type="ECO:0000313" key="8">
    <source>
        <dbReference type="Proteomes" id="UP000244064"/>
    </source>
</evidence>
<dbReference type="GO" id="GO:0008610">
    <property type="term" value="P:lipid biosynthetic process"/>
    <property type="evidence" value="ECO:0007669"/>
    <property type="project" value="InterPro"/>
</dbReference>
<organism evidence="7 8">
    <name type="scientific">Pseudomonas mangrovi</name>
    <dbReference type="NCBI Taxonomy" id="2161748"/>
    <lineage>
        <taxon>Bacteria</taxon>
        <taxon>Pseudomonadati</taxon>
        <taxon>Pseudomonadota</taxon>
        <taxon>Gammaproteobacteria</taxon>
        <taxon>Pseudomonadales</taxon>
        <taxon>Pseudomonadaceae</taxon>
        <taxon>Pseudomonas</taxon>
    </lineage>
</organism>
<protein>
    <recommendedName>
        <fullName evidence="6">Fatty acid hydroxylase domain-containing protein</fullName>
    </recommendedName>
</protein>
<feature type="transmembrane region" description="Helical" evidence="5">
    <location>
        <begin position="72"/>
        <end position="91"/>
    </location>
</feature>
<feature type="domain" description="Fatty acid hydroxylase" evidence="6">
    <location>
        <begin position="79"/>
        <end position="209"/>
    </location>
</feature>
<gene>
    <name evidence="7" type="ORF">DBO85_05215</name>
</gene>
<accession>A0A2T5PBW7</accession>
<dbReference type="Pfam" id="PF04116">
    <property type="entry name" value="FA_hydroxylase"/>
    <property type="match status" value="1"/>
</dbReference>
<evidence type="ECO:0000256" key="4">
    <source>
        <dbReference type="ARBA" id="ARBA00023136"/>
    </source>
</evidence>